<geneLocation type="plasmid" evidence="4">
    <name>pdy25-b</name>
</geneLocation>
<sequence length="395" mass="42256">MTEVTLLAASAVPVGKIQSRPDAPIQIVEHELLSDVVSQALGQANVDKAQVGAMIFSEPHIYTRQNYFATFMAGYLGMKCTGAVMEVLGNGMTGGLAFDQAADEISLGRAEVALALGVNLETAVPATEHMNYSMRSTGDVDFQSPAGFTPISWYAMDAVRYMHETGATREQISSVALKNRKHAMLNPLAQFRKPMTMEDILAAKPIVHPLSLLDVPPRSDGAVCLVLASRRVAEQSGRPYLVLRGRGSYHEGVHQIADAPADMIAFNAAQRAGQAVYKDAGLTPDQIDIAELYAPCTIVEILVAEALGLLEKGKGAAQTERGDTTFGGRIPINTSGGCQSRGHPARLTPLYNALELYQQLTSQAGDRQVEGARVGLMCCELGNYNAALTHILESA</sequence>
<evidence type="ECO:0000313" key="3">
    <source>
        <dbReference type="EMBL" id="ATI43686.1"/>
    </source>
</evidence>
<gene>
    <name evidence="3" type="ORF">CBW24_16140</name>
</gene>
<keyword evidence="3" id="KW-0808">Transferase</keyword>
<dbReference type="OrthoDB" id="9790314at2"/>
<feature type="domain" description="Thiolase N-terminal" evidence="1">
    <location>
        <begin position="27"/>
        <end position="195"/>
    </location>
</feature>
<dbReference type="InterPro" id="IPR016039">
    <property type="entry name" value="Thiolase-like"/>
</dbReference>
<dbReference type="GO" id="GO:0003988">
    <property type="term" value="F:acetyl-CoA C-acyltransferase activity"/>
    <property type="evidence" value="ECO:0007669"/>
    <property type="project" value="UniProtKB-ARBA"/>
</dbReference>
<evidence type="ECO:0000313" key="4">
    <source>
        <dbReference type="Proteomes" id="UP000219050"/>
    </source>
</evidence>
<dbReference type="AlphaFoldDB" id="A0A291M406"/>
<keyword evidence="4" id="KW-1185">Reference proteome</keyword>
<dbReference type="SUPFAM" id="SSF53901">
    <property type="entry name" value="Thiolase-like"/>
    <property type="match status" value="2"/>
</dbReference>
<dbReference type="PANTHER" id="PTHR42870:SF1">
    <property type="entry name" value="NON-SPECIFIC LIPID-TRANSFER PROTEIN-LIKE 2"/>
    <property type="match status" value="1"/>
</dbReference>
<organism evidence="3 4">
    <name type="scientific">Pacificitalea manganoxidans</name>
    <dbReference type="NCBI Taxonomy" id="1411902"/>
    <lineage>
        <taxon>Bacteria</taxon>
        <taxon>Pseudomonadati</taxon>
        <taxon>Pseudomonadota</taxon>
        <taxon>Alphaproteobacteria</taxon>
        <taxon>Rhodobacterales</taxon>
        <taxon>Paracoccaceae</taxon>
        <taxon>Pacificitalea</taxon>
    </lineage>
</organism>
<name>A0A291M406_9RHOB</name>
<keyword evidence="3" id="KW-0012">Acyltransferase</keyword>
<keyword evidence="3" id="KW-0614">Plasmid</keyword>
<evidence type="ECO:0000259" key="1">
    <source>
        <dbReference type="Pfam" id="PF00108"/>
    </source>
</evidence>
<protein>
    <submittedName>
        <fullName evidence="3">Acetyl-CoA acyltransferase</fullName>
    </submittedName>
</protein>
<dbReference type="PIRSF" id="PIRSF000429">
    <property type="entry name" value="Ac-CoA_Ac_transf"/>
    <property type="match status" value="1"/>
</dbReference>
<proteinExistence type="predicted"/>
<dbReference type="KEGG" id="cmag:CBW24_16140"/>
<dbReference type="Proteomes" id="UP000219050">
    <property type="component" value="Plasmid pDY25-B"/>
</dbReference>
<dbReference type="InterPro" id="IPR002155">
    <property type="entry name" value="Thiolase"/>
</dbReference>
<accession>A0A291M406</accession>
<dbReference type="Pfam" id="PF22691">
    <property type="entry name" value="Thiolase_C_1"/>
    <property type="match status" value="1"/>
</dbReference>
<reference evidence="3 4" key="1">
    <citation type="submission" date="2017-05" db="EMBL/GenBank/DDBJ databases">
        <title>Comparative genomic and metabolic analysis of manganese-oxidizing mechanisms in Celeribater manganoxidans DY25T: its adaption to the environment of polymetallic nodule.</title>
        <authorList>
            <person name="Wang X."/>
        </authorList>
    </citation>
    <scope>NUCLEOTIDE SEQUENCE [LARGE SCALE GENOMIC DNA]</scope>
    <source>
        <strain evidence="3 4">DY25</strain>
        <plasmid evidence="4">pdy25-b</plasmid>
    </source>
</reference>
<dbReference type="InterPro" id="IPR020616">
    <property type="entry name" value="Thiolase_N"/>
</dbReference>
<dbReference type="Pfam" id="PF00108">
    <property type="entry name" value="Thiolase_N"/>
    <property type="match status" value="1"/>
</dbReference>
<dbReference type="CDD" id="cd00829">
    <property type="entry name" value="SCP-x_thiolase"/>
    <property type="match status" value="1"/>
</dbReference>
<dbReference type="Gene3D" id="3.40.47.10">
    <property type="match status" value="1"/>
</dbReference>
<dbReference type="EMBL" id="CP021406">
    <property type="protein sequence ID" value="ATI43686.1"/>
    <property type="molecule type" value="Genomic_DNA"/>
</dbReference>
<dbReference type="RefSeq" id="WP_097374417.1">
    <property type="nucleotide sequence ID" value="NZ_CP021406.1"/>
</dbReference>
<feature type="domain" description="Thiolase C-terminal" evidence="2">
    <location>
        <begin position="259"/>
        <end position="393"/>
    </location>
</feature>
<evidence type="ECO:0000259" key="2">
    <source>
        <dbReference type="Pfam" id="PF22691"/>
    </source>
</evidence>
<dbReference type="PANTHER" id="PTHR42870">
    <property type="entry name" value="ACETYL-COA C-ACETYLTRANSFERASE"/>
    <property type="match status" value="1"/>
</dbReference>
<dbReference type="InterPro" id="IPR055140">
    <property type="entry name" value="Thiolase_C_2"/>
</dbReference>